<dbReference type="Gene3D" id="2.60.40.1820">
    <property type="match status" value="1"/>
</dbReference>
<evidence type="ECO:0000256" key="1">
    <source>
        <dbReference type="SAM" id="Phobius"/>
    </source>
</evidence>
<dbReference type="STRING" id="114155.A0A4Q9QDH5"/>
<dbReference type="AlphaFoldDB" id="A0A4Q9QDH5"/>
<keyword evidence="1" id="KW-0472">Membrane</keyword>
<gene>
    <name evidence="2" type="ORF">BD310DRAFT_803157</name>
</gene>
<protein>
    <submittedName>
        <fullName evidence="2">Uncharacterized protein</fullName>
    </submittedName>
</protein>
<dbReference type="SUPFAM" id="SSF117070">
    <property type="entry name" value="LEA14-like"/>
    <property type="match status" value="1"/>
</dbReference>
<feature type="transmembrane region" description="Helical" evidence="1">
    <location>
        <begin position="100"/>
        <end position="123"/>
    </location>
</feature>
<sequence length="301" mass="33317">MSYNDPYAHGQYGQQQYQDTPFNPYEVQQQHGYTEPAREYAEPTYDYTGHAKETPRSGFDDDVVPAPIGEKTPGNVRRWRKDYQGNLWTKGSRLGCFGRFFCCTLMIFLFLLISIVLSLALWLRPPNIIVGQPTVDVNSFAINSSSISIALPVDIRYFVNNPNYFTVELYKLDATVIYPINNTQIGSGHMTNIQFKDHTQTNFTFPVTIDYEAASDPNGAVITDLAKHCGIDPSTAASDITVTIDIKVGVKVMLVPFTTTITQKASFACPLGNDASHVTQGLLKSLGINIDDLGALAGLLR</sequence>
<keyword evidence="1" id="KW-1133">Transmembrane helix</keyword>
<dbReference type="Proteomes" id="UP000292082">
    <property type="component" value="Unassembled WGS sequence"/>
</dbReference>
<keyword evidence="3" id="KW-1185">Reference proteome</keyword>
<evidence type="ECO:0000313" key="3">
    <source>
        <dbReference type="Proteomes" id="UP000292082"/>
    </source>
</evidence>
<organism evidence="2 3">
    <name type="scientific">Dichomitus squalens</name>
    <dbReference type="NCBI Taxonomy" id="114155"/>
    <lineage>
        <taxon>Eukaryota</taxon>
        <taxon>Fungi</taxon>
        <taxon>Dikarya</taxon>
        <taxon>Basidiomycota</taxon>
        <taxon>Agaricomycotina</taxon>
        <taxon>Agaricomycetes</taxon>
        <taxon>Polyporales</taxon>
        <taxon>Polyporaceae</taxon>
        <taxon>Dichomitus</taxon>
    </lineage>
</organism>
<evidence type="ECO:0000313" key="2">
    <source>
        <dbReference type="EMBL" id="TBU65862.1"/>
    </source>
</evidence>
<dbReference type="EMBL" id="ML145084">
    <property type="protein sequence ID" value="TBU65862.1"/>
    <property type="molecule type" value="Genomic_DNA"/>
</dbReference>
<accession>A0A4Q9QDH5</accession>
<name>A0A4Q9QDH5_9APHY</name>
<proteinExistence type="predicted"/>
<keyword evidence="1" id="KW-0812">Transmembrane</keyword>
<reference evidence="2 3" key="1">
    <citation type="submission" date="2019-01" db="EMBL/GenBank/DDBJ databases">
        <title>Draft genome sequences of three monokaryotic isolates of the white-rot basidiomycete fungus Dichomitus squalens.</title>
        <authorList>
            <consortium name="DOE Joint Genome Institute"/>
            <person name="Lopez S.C."/>
            <person name="Andreopoulos B."/>
            <person name="Pangilinan J."/>
            <person name="Lipzen A."/>
            <person name="Riley R."/>
            <person name="Ahrendt S."/>
            <person name="Ng V."/>
            <person name="Barry K."/>
            <person name="Daum C."/>
            <person name="Grigoriev I.V."/>
            <person name="Hilden K.S."/>
            <person name="Makela M.R."/>
            <person name="de Vries R.P."/>
        </authorList>
    </citation>
    <scope>NUCLEOTIDE SEQUENCE [LARGE SCALE GENOMIC DNA]</scope>
    <source>
        <strain evidence="2 3">CBS 464.89</strain>
    </source>
</reference>